<accession>A0A162C5H4</accession>
<gene>
    <name evidence="1" type="ORF">APZ42_002311</name>
</gene>
<organism evidence="1 2">
    <name type="scientific">Daphnia magna</name>
    <dbReference type="NCBI Taxonomy" id="35525"/>
    <lineage>
        <taxon>Eukaryota</taxon>
        <taxon>Metazoa</taxon>
        <taxon>Ecdysozoa</taxon>
        <taxon>Arthropoda</taxon>
        <taxon>Crustacea</taxon>
        <taxon>Branchiopoda</taxon>
        <taxon>Diplostraca</taxon>
        <taxon>Cladocera</taxon>
        <taxon>Anomopoda</taxon>
        <taxon>Daphniidae</taxon>
        <taxon>Daphnia</taxon>
    </lineage>
</organism>
<dbReference type="Proteomes" id="UP000076858">
    <property type="component" value="Unassembled WGS sequence"/>
</dbReference>
<protein>
    <submittedName>
        <fullName evidence="1">Uncharacterized protein</fullName>
    </submittedName>
</protein>
<evidence type="ECO:0000313" key="2">
    <source>
        <dbReference type="Proteomes" id="UP000076858"/>
    </source>
</evidence>
<dbReference type="EMBL" id="LRGB01007559">
    <property type="protein sequence ID" value="KZS01121.1"/>
    <property type="molecule type" value="Genomic_DNA"/>
</dbReference>
<proteinExistence type="predicted"/>
<keyword evidence="2" id="KW-1185">Reference proteome</keyword>
<reference evidence="1 2" key="1">
    <citation type="submission" date="2016-03" db="EMBL/GenBank/DDBJ databases">
        <title>EvidentialGene: Evidence-directed Construction of Genes on Genomes.</title>
        <authorList>
            <person name="Gilbert D.G."/>
            <person name="Choi J.-H."/>
            <person name="Mockaitis K."/>
            <person name="Colbourne J."/>
            <person name="Pfrender M."/>
        </authorList>
    </citation>
    <scope>NUCLEOTIDE SEQUENCE [LARGE SCALE GENOMIC DNA]</scope>
    <source>
        <strain evidence="1 2">Xinb3</strain>
        <tissue evidence="1">Complete organism</tissue>
    </source>
</reference>
<name>A0A162C5H4_9CRUS</name>
<comment type="caution">
    <text evidence="1">The sequence shown here is derived from an EMBL/GenBank/DDBJ whole genome shotgun (WGS) entry which is preliminary data.</text>
</comment>
<sequence>MQSDAISIFTNFFNEFQGENGGRPSPLTLVSSLTPQNRLLPQI</sequence>
<evidence type="ECO:0000313" key="1">
    <source>
        <dbReference type="EMBL" id="KZS01121.1"/>
    </source>
</evidence>
<dbReference type="AlphaFoldDB" id="A0A162C5H4"/>